<feature type="non-terminal residue" evidence="2">
    <location>
        <position position="1"/>
    </location>
</feature>
<feature type="region of interest" description="Disordered" evidence="1">
    <location>
        <begin position="26"/>
        <end position="58"/>
    </location>
</feature>
<dbReference type="AlphaFoldDB" id="A0AAD2Q3Y8"/>
<name>A0AAD2Q3Y8_9AGAR</name>
<feature type="non-terminal residue" evidence="2">
    <location>
        <position position="79"/>
    </location>
</feature>
<feature type="compositionally biased region" description="Pro residues" evidence="1">
    <location>
        <begin position="30"/>
        <end position="42"/>
    </location>
</feature>
<reference evidence="2" key="1">
    <citation type="submission" date="2023-11" db="EMBL/GenBank/DDBJ databases">
        <authorList>
            <person name="De Vega J J."/>
            <person name="De Vega J J."/>
        </authorList>
    </citation>
    <scope>NUCLEOTIDE SEQUENCE</scope>
</reference>
<evidence type="ECO:0000256" key="1">
    <source>
        <dbReference type="SAM" id="MobiDB-lite"/>
    </source>
</evidence>
<accession>A0AAD2Q3Y8</accession>
<organism evidence="2 3">
    <name type="scientific">Mycena citricolor</name>
    <dbReference type="NCBI Taxonomy" id="2018698"/>
    <lineage>
        <taxon>Eukaryota</taxon>
        <taxon>Fungi</taxon>
        <taxon>Dikarya</taxon>
        <taxon>Basidiomycota</taxon>
        <taxon>Agaricomycotina</taxon>
        <taxon>Agaricomycetes</taxon>
        <taxon>Agaricomycetidae</taxon>
        <taxon>Agaricales</taxon>
        <taxon>Marasmiineae</taxon>
        <taxon>Mycenaceae</taxon>
        <taxon>Mycena</taxon>
    </lineage>
</organism>
<keyword evidence="3" id="KW-1185">Reference proteome</keyword>
<evidence type="ECO:0000313" key="3">
    <source>
        <dbReference type="Proteomes" id="UP001295794"/>
    </source>
</evidence>
<comment type="caution">
    <text evidence="2">The sequence shown here is derived from an EMBL/GenBank/DDBJ whole genome shotgun (WGS) entry which is preliminary data.</text>
</comment>
<gene>
    <name evidence="2" type="ORF">MYCIT1_LOCUS20061</name>
</gene>
<protein>
    <submittedName>
        <fullName evidence="2">Uncharacterized protein</fullName>
    </submittedName>
</protein>
<dbReference type="EMBL" id="CAVNYO010000397">
    <property type="protein sequence ID" value="CAK5273533.1"/>
    <property type="molecule type" value="Genomic_DNA"/>
</dbReference>
<dbReference type="Proteomes" id="UP001295794">
    <property type="component" value="Unassembled WGS sequence"/>
</dbReference>
<sequence length="79" mass="9103">LCAQRLQDIHAGSVRRGLHRRRCHERACLPHPPPPPPPPPRTRPPDRSPHPQTGKFNLAEWFPNHTQEKTRPIIDTFIA</sequence>
<evidence type="ECO:0000313" key="2">
    <source>
        <dbReference type="EMBL" id="CAK5273533.1"/>
    </source>
</evidence>
<proteinExistence type="predicted"/>